<keyword evidence="1" id="KW-0808">Transferase</keyword>
<dbReference type="EMBL" id="PEBD01000004">
    <property type="protein sequence ID" value="PHV68177.1"/>
    <property type="molecule type" value="Genomic_DNA"/>
</dbReference>
<dbReference type="Proteomes" id="UP000225108">
    <property type="component" value="Unassembled WGS sequence"/>
</dbReference>
<gene>
    <name evidence="1" type="ORF">CSW57_02685</name>
</gene>
<dbReference type="AlphaFoldDB" id="A0A2G3PQQ8"/>
<dbReference type="InterPro" id="IPR029063">
    <property type="entry name" value="SAM-dependent_MTases_sf"/>
</dbReference>
<organism evidence="1 2">
    <name type="scientific">Williamsia marianensis</name>
    <dbReference type="NCBI Taxonomy" id="85044"/>
    <lineage>
        <taxon>Bacteria</taxon>
        <taxon>Bacillati</taxon>
        <taxon>Actinomycetota</taxon>
        <taxon>Actinomycetes</taxon>
        <taxon>Mycobacteriales</taxon>
        <taxon>Nocardiaceae</taxon>
        <taxon>Williamsia</taxon>
    </lineage>
</organism>
<proteinExistence type="predicted"/>
<keyword evidence="1" id="KW-0489">Methyltransferase</keyword>
<evidence type="ECO:0000313" key="2">
    <source>
        <dbReference type="Proteomes" id="UP000225108"/>
    </source>
</evidence>
<reference evidence="1 2" key="1">
    <citation type="submission" date="2017-10" db="EMBL/GenBank/DDBJ databases">
        <title>The draft genome sequence of Williamsia sp. BULT 1.1 isolated from the semi-arid grassland soils from South Africa.</title>
        <authorList>
            <person name="Kabwe M.H."/>
            <person name="Govender N."/>
            <person name="Mutseka Lunga P."/>
            <person name="Vikram S."/>
            <person name="Makhalanyane T.P."/>
        </authorList>
    </citation>
    <scope>NUCLEOTIDE SEQUENCE [LARGE SCALE GENOMIC DNA]</scope>
    <source>
        <strain evidence="1 2">BULT 1.1</strain>
    </source>
</reference>
<protein>
    <submittedName>
        <fullName evidence="1">SAM-dependent methyltransferase</fullName>
    </submittedName>
</protein>
<dbReference type="GO" id="GO:0008168">
    <property type="term" value="F:methyltransferase activity"/>
    <property type="evidence" value="ECO:0007669"/>
    <property type="project" value="UniProtKB-KW"/>
</dbReference>
<sequence length="250" mass="27912">MTRGTTGINRLRRVDRWIVHHDLIIEALASADSPLAVDLGYGARPDTALELAARLRTVVAGTQLVGLEIDPGRVVPAQDGVRFAVGGFELAGLRPHLVRVFNVLRQYDESEVAAAWSRMQRGLAPGGYIVEGTCDELGRRCCWILLDNARPLTFTLSWDPAHSDRPSDLAERLPKALIHRNVPGERIHHLLTVLDRCWDVAAPMAPFGPRQRWRRTLELLSDNGIDPMPDRRRHRDNVVTVPWDVVAPAT</sequence>
<evidence type="ECO:0000313" key="1">
    <source>
        <dbReference type="EMBL" id="PHV68177.1"/>
    </source>
</evidence>
<name>A0A2G3PQQ8_WILMA</name>
<dbReference type="GO" id="GO:0032259">
    <property type="term" value="P:methylation"/>
    <property type="evidence" value="ECO:0007669"/>
    <property type="project" value="UniProtKB-KW"/>
</dbReference>
<accession>A0A2G3PQQ8</accession>
<comment type="caution">
    <text evidence="1">The sequence shown here is derived from an EMBL/GenBank/DDBJ whole genome shotgun (WGS) entry which is preliminary data.</text>
</comment>
<dbReference type="SUPFAM" id="SSF53335">
    <property type="entry name" value="S-adenosyl-L-methionine-dependent methyltransferases"/>
    <property type="match status" value="1"/>
</dbReference>